<feature type="domain" description="DDE-1" evidence="1">
    <location>
        <begin position="33"/>
        <end position="111"/>
    </location>
</feature>
<organism evidence="2">
    <name type="scientific">Amphimedon queenslandica</name>
    <name type="common">Sponge</name>
    <dbReference type="NCBI Taxonomy" id="400682"/>
    <lineage>
        <taxon>Eukaryota</taxon>
        <taxon>Metazoa</taxon>
        <taxon>Porifera</taxon>
        <taxon>Demospongiae</taxon>
        <taxon>Heteroscleromorpha</taxon>
        <taxon>Haplosclerida</taxon>
        <taxon>Niphatidae</taxon>
        <taxon>Amphimedon</taxon>
    </lineage>
</organism>
<protein>
    <recommendedName>
        <fullName evidence="1">DDE-1 domain-containing protein</fullName>
    </recommendedName>
</protein>
<sequence length="200" mass="22154">MLVIPDPLKAKGLGPRLGKSRKDTLAFVIDKKAQLTVLACVSAGGQCLPPMIIYNRKGLGDGMDDGAVPCTLFAFSPKGWIDTELYENWFFHHFLAYCPPVPPLLLLDGHSHCSPTFLHSLAANKKYRTRGGAKKRKLSRELSKEKVDSAHSKFIKANTALVEPQVLGANSSTYVTIIDKSYIVTFCILWSNFMINRAQE</sequence>
<dbReference type="EnsemblMetazoa" id="Aqu2.1.34096_001">
    <property type="protein sequence ID" value="Aqu2.1.34096_001"/>
    <property type="gene ID" value="Aqu2.1.34096"/>
</dbReference>
<proteinExistence type="predicted"/>
<dbReference type="GO" id="GO:0003676">
    <property type="term" value="F:nucleic acid binding"/>
    <property type="evidence" value="ECO:0007669"/>
    <property type="project" value="InterPro"/>
</dbReference>
<dbReference type="InterPro" id="IPR004875">
    <property type="entry name" value="DDE_SF_endonuclease_dom"/>
</dbReference>
<accession>A0A1X7V2B2</accession>
<name>A0A1X7V2B2_AMPQE</name>
<dbReference type="InParanoid" id="A0A1X7V2B2"/>
<evidence type="ECO:0000259" key="1">
    <source>
        <dbReference type="Pfam" id="PF03184"/>
    </source>
</evidence>
<dbReference type="AlphaFoldDB" id="A0A1X7V2B2"/>
<dbReference type="Pfam" id="PF03184">
    <property type="entry name" value="DDE_1"/>
    <property type="match status" value="1"/>
</dbReference>
<reference evidence="2" key="1">
    <citation type="submission" date="2017-05" db="UniProtKB">
        <authorList>
            <consortium name="EnsemblMetazoa"/>
        </authorList>
    </citation>
    <scope>IDENTIFICATION</scope>
</reference>
<evidence type="ECO:0000313" key="2">
    <source>
        <dbReference type="EnsemblMetazoa" id="Aqu2.1.34096_001"/>
    </source>
</evidence>